<accession>A0ABY7QGP2</accession>
<dbReference type="Proteomes" id="UP001212821">
    <property type="component" value="Plasmid punmamed2"/>
</dbReference>
<organism evidence="1 2">
    <name type="scientific">Kitasatospora cathayae</name>
    <dbReference type="NCBI Taxonomy" id="3004092"/>
    <lineage>
        <taxon>Bacteria</taxon>
        <taxon>Bacillati</taxon>
        <taxon>Actinomycetota</taxon>
        <taxon>Actinomycetes</taxon>
        <taxon>Kitasatosporales</taxon>
        <taxon>Streptomycetaceae</taxon>
        <taxon>Kitasatospora</taxon>
    </lineage>
</organism>
<proteinExistence type="predicted"/>
<protein>
    <recommendedName>
        <fullName evidence="3">MarR family transcriptional regulator</fullName>
    </recommendedName>
</protein>
<keyword evidence="2" id="KW-1185">Reference proteome</keyword>
<evidence type="ECO:0008006" key="3">
    <source>
        <dbReference type="Google" id="ProtNLM"/>
    </source>
</evidence>
<keyword evidence="1" id="KW-0614">Plasmid</keyword>
<gene>
    <name evidence="1" type="ORF">O1G21_39860</name>
</gene>
<sequence length="204" mass="22284">MSRGLGRVQQAVLAHLATEPLGRSPLTGLPVWEPVREIAAAVFHVPQASGAQLASVRRAVRTLAAADLVDHRRLALDGVTYVHQRGTPRRPVPRWEVRIEVCAGAGCPACAAGTFRYPGEAMSLDVINALLEQNGYVPGQVEAFVRQGWHWNHYEIPGPQHRHPVTITVSEGCARRATTPQERAAGNRALDAYLARFSARAPRR</sequence>
<evidence type="ECO:0000313" key="1">
    <source>
        <dbReference type="EMBL" id="WBP91949.1"/>
    </source>
</evidence>
<reference evidence="1 2" key="1">
    <citation type="submission" date="2022-12" db="EMBL/GenBank/DDBJ databases">
        <title>HUAS 3-15.</title>
        <authorList>
            <person name="Mo P."/>
        </authorList>
    </citation>
    <scope>NUCLEOTIDE SEQUENCE [LARGE SCALE GENOMIC DNA]</scope>
    <source>
        <strain evidence="1 2">HUAS 3-15</strain>
        <plasmid evidence="1 2">punmamed2</plasmid>
    </source>
</reference>
<geneLocation type="plasmid" evidence="1 2">
    <name>punmamed2</name>
</geneLocation>
<evidence type="ECO:0000313" key="2">
    <source>
        <dbReference type="Proteomes" id="UP001212821"/>
    </source>
</evidence>
<dbReference type="RefSeq" id="WP_270151575.1">
    <property type="nucleotide sequence ID" value="NZ_CP115451.1"/>
</dbReference>
<dbReference type="EMBL" id="CP115451">
    <property type="protein sequence ID" value="WBP91949.1"/>
    <property type="molecule type" value="Genomic_DNA"/>
</dbReference>
<name>A0ABY7QGP2_9ACTN</name>